<proteinExistence type="inferred from homology"/>
<dbReference type="GO" id="GO:0004175">
    <property type="term" value="F:endopeptidase activity"/>
    <property type="evidence" value="ECO:0007669"/>
    <property type="project" value="UniProtKB-ARBA"/>
</dbReference>
<dbReference type="GO" id="GO:0080120">
    <property type="term" value="P:CAAX-box protein maturation"/>
    <property type="evidence" value="ECO:0007669"/>
    <property type="project" value="UniProtKB-ARBA"/>
</dbReference>
<dbReference type="GO" id="GO:0006508">
    <property type="term" value="P:proteolysis"/>
    <property type="evidence" value="ECO:0007669"/>
    <property type="project" value="UniProtKB-KW"/>
</dbReference>
<sequence>MMVNRRQSILILIIYFIVYALPSVLVAAFHQLGSQVFLIQTVDYLVGALLLLWLARRMTAKNAVEQQRSNWLIAILWGLIGLVLVIVGQVLILKITAMLGQSTASNNTSTLLTVGQQYPVFFLAIIVGAPIMEEIVFRKVIFGNLSAVTGKIGAALISSFLFSLAHADGHLILYAFVGLLFCWLYQHTGRIQTSMTSHILMNAAVVVPTLLTALH</sequence>
<gene>
    <name evidence="4" type="ORF">LPE_01730</name>
</gene>
<accession>F6IVR3</accession>
<feature type="transmembrane region" description="Helical" evidence="2">
    <location>
        <begin position="36"/>
        <end position="55"/>
    </location>
</feature>
<name>F6IVR3_LACPE</name>
<evidence type="ECO:0000259" key="3">
    <source>
        <dbReference type="Pfam" id="PF02517"/>
    </source>
</evidence>
<dbReference type="InterPro" id="IPR052710">
    <property type="entry name" value="CAAX_protease"/>
</dbReference>
<dbReference type="AlphaFoldDB" id="F6IVR3"/>
<feature type="transmembrane region" description="Helical" evidence="2">
    <location>
        <begin position="148"/>
        <end position="165"/>
    </location>
</feature>
<dbReference type="EMBL" id="FR871807">
    <property type="protein sequence ID" value="CCB82703.1"/>
    <property type="molecule type" value="Genomic_DNA"/>
</dbReference>
<protein>
    <submittedName>
        <fullName evidence="4">CAAX family protease</fullName>
    </submittedName>
</protein>
<feature type="domain" description="CAAX prenyl protease 2/Lysostaphin resistance protein A-like" evidence="3">
    <location>
        <begin position="118"/>
        <end position="203"/>
    </location>
</feature>
<dbReference type="InterPro" id="IPR003675">
    <property type="entry name" value="Rce1/LyrA-like_dom"/>
</dbReference>
<dbReference type="PANTHER" id="PTHR36435:SF6">
    <property type="entry name" value="ABORTIVE INFECTION PROTEIN"/>
    <property type="match status" value="1"/>
</dbReference>
<dbReference type="Pfam" id="PF02517">
    <property type="entry name" value="Rce1-like"/>
    <property type="match status" value="1"/>
</dbReference>
<keyword evidence="2" id="KW-0812">Transmembrane</keyword>
<comment type="similarity">
    <text evidence="1">Belongs to the UPF0177 family.</text>
</comment>
<keyword evidence="4" id="KW-0378">Hydrolase</keyword>
<evidence type="ECO:0000256" key="2">
    <source>
        <dbReference type="SAM" id="Phobius"/>
    </source>
</evidence>
<keyword evidence="2" id="KW-0472">Membrane</keyword>
<keyword evidence="4" id="KW-0645">Protease</keyword>
<feature type="transmembrane region" description="Helical" evidence="2">
    <location>
        <begin position="9"/>
        <end position="30"/>
    </location>
</feature>
<feature type="transmembrane region" description="Helical" evidence="2">
    <location>
        <begin position="171"/>
        <end position="188"/>
    </location>
</feature>
<evidence type="ECO:0000256" key="1">
    <source>
        <dbReference type="ARBA" id="ARBA00009067"/>
    </source>
</evidence>
<keyword evidence="2" id="KW-1133">Transmembrane helix</keyword>
<feature type="transmembrane region" description="Helical" evidence="2">
    <location>
        <begin position="75"/>
        <end position="97"/>
    </location>
</feature>
<dbReference type="PANTHER" id="PTHR36435">
    <property type="entry name" value="SLR1288 PROTEIN"/>
    <property type="match status" value="1"/>
</dbReference>
<reference evidence="4" key="1">
    <citation type="journal article" date="2011" name="J. Bacteriol.">
        <title>Annotated genome sequence of Lactobacillus pentosus MP-10, which has probiotic potential, from naturally fermented Alorena green table olives.</title>
        <authorList>
            <person name="Abriouel H."/>
            <person name="Benomar N."/>
            <person name="Perez Pulido R."/>
            <person name="Canamero M.M."/>
            <person name="Galvez A."/>
        </authorList>
    </citation>
    <scope>NUCLEOTIDE SEQUENCE</scope>
    <source>
        <strain evidence="4">MP-10</strain>
    </source>
</reference>
<evidence type="ECO:0000313" key="4">
    <source>
        <dbReference type="EMBL" id="CCB82703.1"/>
    </source>
</evidence>
<organism evidence="4">
    <name type="scientific">Lactiplantibacillus pentosus MP-10</name>
    <dbReference type="NCBI Taxonomy" id="1028490"/>
    <lineage>
        <taxon>Bacteria</taxon>
        <taxon>Bacillati</taxon>
        <taxon>Bacillota</taxon>
        <taxon>Bacilli</taxon>
        <taxon>Lactobacillales</taxon>
        <taxon>Lactobacillaceae</taxon>
        <taxon>Lactiplantibacillus</taxon>
    </lineage>
</organism>